<dbReference type="Proteomes" id="UP000092504">
    <property type="component" value="Unassembled WGS sequence"/>
</dbReference>
<keyword evidence="2 3" id="KW-0238">DNA-binding</keyword>
<reference evidence="5 6" key="1">
    <citation type="submission" date="2016-06" db="EMBL/GenBank/DDBJ databases">
        <title>Genome sequence of halotolerant plant growth promoting strain of Halomonas elongata HEK1 isolated from salterns of Rann of Kutch, Gujarat, India.</title>
        <authorList>
            <person name="Gaba S."/>
            <person name="Singh R.N."/>
            <person name="Abrol S."/>
            <person name="Kaushik R."/>
            <person name="Saxena A.K."/>
        </authorList>
    </citation>
    <scope>NUCLEOTIDE SEQUENCE [LARGE SCALE GENOMIC DNA]</scope>
    <source>
        <strain evidence="5 6">HEK1</strain>
    </source>
</reference>
<comment type="caution">
    <text evidence="5">The sequence shown here is derived from an EMBL/GenBank/DDBJ whole genome shotgun (WGS) entry which is preliminary data.</text>
</comment>
<dbReference type="InterPro" id="IPR010998">
    <property type="entry name" value="Integrase_recombinase_N"/>
</dbReference>
<dbReference type="SUPFAM" id="SSF56349">
    <property type="entry name" value="DNA breaking-rejoining enzymes"/>
    <property type="match status" value="1"/>
</dbReference>
<dbReference type="InterPro" id="IPR011010">
    <property type="entry name" value="DNA_brk_join_enz"/>
</dbReference>
<organism evidence="5 6">
    <name type="scientific">Halomonas elongata</name>
    <dbReference type="NCBI Taxonomy" id="2746"/>
    <lineage>
        <taxon>Bacteria</taxon>
        <taxon>Pseudomonadati</taxon>
        <taxon>Pseudomonadota</taxon>
        <taxon>Gammaproteobacteria</taxon>
        <taxon>Oceanospirillales</taxon>
        <taxon>Halomonadaceae</taxon>
        <taxon>Halomonas</taxon>
    </lineage>
</organism>
<evidence type="ECO:0000313" key="5">
    <source>
        <dbReference type="EMBL" id="OBX36928.1"/>
    </source>
</evidence>
<evidence type="ECO:0000313" key="6">
    <source>
        <dbReference type="Proteomes" id="UP000092504"/>
    </source>
</evidence>
<evidence type="ECO:0000256" key="3">
    <source>
        <dbReference type="PROSITE-ProRule" id="PRU01248"/>
    </source>
</evidence>
<dbReference type="AlphaFoldDB" id="A0A1B8P3W7"/>
<feature type="domain" description="Core-binding (CB)" evidence="4">
    <location>
        <begin position="57"/>
        <end position="135"/>
    </location>
</feature>
<dbReference type="Gene3D" id="1.10.150.130">
    <property type="match status" value="1"/>
</dbReference>
<evidence type="ECO:0000256" key="2">
    <source>
        <dbReference type="ARBA" id="ARBA00023125"/>
    </source>
</evidence>
<accession>A0A1B8P3W7</accession>
<dbReference type="PATRIC" id="fig|2746.7.peg.1317"/>
<gene>
    <name evidence="5" type="ORF">A8U91_01276</name>
</gene>
<dbReference type="GO" id="GO:0015074">
    <property type="term" value="P:DNA integration"/>
    <property type="evidence" value="ECO:0007669"/>
    <property type="project" value="UniProtKB-KW"/>
</dbReference>
<dbReference type="GO" id="GO:0003677">
    <property type="term" value="F:DNA binding"/>
    <property type="evidence" value="ECO:0007669"/>
    <property type="project" value="UniProtKB-UniRule"/>
</dbReference>
<evidence type="ECO:0000259" key="4">
    <source>
        <dbReference type="PROSITE" id="PS51900"/>
    </source>
</evidence>
<dbReference type="PROSITE" id="PS51900">
    <property type="entry name" value="CB"/>
    <property type="match status" value="1"/>
</dbReference>
<protein>
    <recommendedName>
        <fullName evidence="4">Core-binding (CB) domain-containing protein</fullName>
    </recommendedName>
</protein>
<name>A0A1B8P3W7_HALEL</name>
<sequence>MPHKRKGSPYWWASFVERGKRIRRSTGTPDLNEAKALEAKWRAQAYREQHWEVKPPRTFEEVMLEYLRDSAHLRSIETLKMQTTILRRFFGGRDVGELTGQDIKSYTRWRREAGRANATINRELAALSSAINHCNKEWEWGLPNPVKGRMLKEPHHRERYLTRAEVGRLVTEARKLRHGDLLADFIELAVHTGCRRGSCWDWSGPG</sequence>
<proteinExistence type="predicted"/>
<dbReference type="EMBL" id="MAJD01000001">
    <property type="protein sequence ID" value="OBX36928.1"/>
    <property type="molecule type" value="Genomic_DNA"/>
</dbReference>
<dbReference type="InterPro" id="IPR044068">
    <property type="entry name" value="CB"/>
</dbReference>
<keyword evidence="1" id="KW-0229">DNA integration</keyword>
<evidence type="ECO:0000256" key="1">
    <source>
        <dbReference type="ARBA" id="ARBA00022908"/>
    </source>
</evidence>